<dbReference type="InterPro" id="IPR028362">
    <property type="entry name" value="AlgI"/>
</dbReference>
<dbReference type="Pfam" id="PF03062">
    <property type="entry name" value="MBOAT"/>
    <property type="match status" value="1"/>
</dbReference>
<evidence type="ECO:0000313" key="9">
    <source>
        <dbReference type="EMBL" id="MFD2822670.1"/>
    </source>
</evidence>
<dbReference type="InterPro" id="IPR024194">
    <property type="entry name" value="Ac/AlaTfrase_AlgI/DltB"/>
</dbReference>
<accession>A0ABW5WNG5</accession>
<evidence type="ECO:0000256" key="5">
    <source>
        <dbReference type="ARBA" id="ARBA00022989"/>
    </source>
</evidence>
<dbReference type="Proteomes" id="UP001597533">
    <property type="component" value="Unassembled WGS sequence"/>
</dbReference>
<proteinExistence type="inferred from homology"/>
<evidence type="ECO:0000256" key="8">
    <source>
        <dbReference type="SAM" id="Phobius"/>
    </source>
</evidence>
<dbReference type="PIRSF" id="PIRSF016636">
    <property type="entry name" value="AlgI_DltB"/>
    <property type="match status" value="1"/>
</dbReference>
<keyword evidence="7" id="KW-0808">Transferase</keyword>
<evidence type="ECO:0000256" key="7">
    <source>
        <dbReference type="PIRNR" id="PIRNR016636"/>
    </source>
</evidence>
<protein>
    <submittedName>
        <fullName evidence="9">MBOAT family O-acyltransferase</fullName>
    </submittedName>
</protein>
<feature type="transmembrane region" description="Helical" evidence="8">
    <location>
        <begin position="402"/>
        <end position="423"/>
    </location>
</feature>
<dbReference type="InterPro" id="IPR004299">
    <property type="entry name" value="MBOAT_fam"/>
</dbReference>
<evidence type="ECO:0000313" key="10">
    <source>
        <dbReference type="Proteomes" id="UP001597533"/>
    </source>
</evidence>
<feature type="transmembrane region" description="Helical" evidence="8">
    <location>
        <begin position="72"/>
        <end position="90"/>
    </location>
</feature>
<comment type="similarity">
    <text evidence="2 7">Belongs to the membrane-bound acyltransferase family.</text>
</comment>
<feature type="transmembrane region" description="Helical" evidence="8">
    <location>
        <begin position="303"/>
        <end position="322"/>
    </location>
</feature>
<reference evidence="10" key="1">
    <citation type="journal article" date="2019" name="Int. J. Syst. Evol. Microbiol.">
        <title>The Global Catalogue of Microorganisms (GCM) 10K type strain sequencing project: providing services to taxonomists for standard genome sequencing and annotation.</title>
        <authorList>
            <consortium name="The Broad Institute Genomics Platform"/>
            <consortium name="The Broad Institute Genome Sequencing Center for Infectious Disease"/>
            <person name="Wu L."/>
            <person name="Ma J."/>
        </authorList>
    </citation>
    <scope>NUCLEOTIDE SEQUENCE [LARGE SCALE GENOMIC DNA]</scope>
    <source>
        <strain evidence="10">KCTC 32141</strain>
    </source>
</reference>
<dbReference type="PIRSF" id="PIRSF500217">
    <property type="entry name" value="AlgI"/>
    <property type="match status" value="1"/>
</dbReference>
<feature type="transmembrane region" description="Helical" evidence="8">
    <location>
        <begin position="149"/>
        <end position="168"/>
    </location>
</feature>
<keyword evidence="3 7" id="KW-1003">Cell membrane</keyword>
<dbReference type="EMBL" id="JBHUOV010000001">
    <property type="protein sequence ID" value="MFD2822670.1"/>
    <property type="molecule type" value="Genomic_DNA"/>
</dbReference>
<gene>
    <name evidence="9" type="ORF">ACFS5M_03255</name>
</gene>
<keyword evidence="5 8" id="KW-1133">Transmembrane helix</keyword>
<sequence>MLFSSPFFLFLFLPLVLLIYFLSPKKLKNFVLLLFSLGFYTWGEKELVILILLSAFVDFFAGIIISKGKRKLGLTLSILFNLGILFYFKYSNFIFTNLSQLLEAYDISSASAQYFSSIILPLGISFYTFQTMSYTVDVYRGHVKANRNFIDFATYVTLFPQLIAGPIVRYSEVEIELKNREVTINKFAEGVERFIIGLTKKVIIANNCAFLVDGIFSLPVEDISPLIGWVGVFAFGFQVYFDFSGYSDMAIGLGKMFGFNFPQNFNYPYIAKSIQEFWRRWHITLSRWFKDYLYISLGGNRKGVLRTYLNLFAVFFLMGLWHGASWNYILWGCYHGLFIVIEKLGFNKVLESVNSKISLIYTLVIINFSYPIFRCDTLPEAFTYMKNMFNFSSTTNYEYLNFYLNKEIIITLIFAIILATPIHKKITNHIKHLKDLNKTSTYNLFVNLKIASLFILLLVDYIYISKGAYNPFVYFKF</sequence>
<dbReference type="PANTHER" id="PTHR13285">
    <property type="entry name" value="ACYLTRANSFERASE"/>
    <property type="match status" value="1"/>
</dbReference>
<evidence type="ECO:0000256" key="6">
    <source>
        <dbReference type="ARBA" id="ARBA00023136"/>
    </source>
</evidence>
<dbReference type="PANTHER" id="PTHR13285:SF18">
    <property type="entry name" value="PROTEIN-CYSTEINE N-PALMITOYLTRANSFERASE RASP"/>
    <property type="match status" value="1"/>
</dbReference>
<feature type="transmembrane region" description="Helical" evidence="8">
    <location>
        <begin position="226"/>
        <end position="246"/>
    </location>
</feature>
<dbReference type="InterPro" id="IPR051085">
    <property type="entry name" value="MB_O-acyltransferase"/>
</dbReference>
<organism evidence="9 10">
    <name type="scientific">Lacinutrix iliipiscaria</name>
    <dbReference type="NCBI Taxonomy" id="1230532"/>
    <lineage>
        <taxon>Bacteria</taxon>
        <taxon>Pseudomonadati</taxon>
        <taxon>Bacteroidota</taxon>
        <taxon>Flavobacteriia</taxon>
        <taxon>Flavobacteriales</taxon>
        <taxon>Flavobacteriaceae</taxon>
        <taxon>Lacinutrix</taxon>
    </lineage>
</organism>
<keyword evidence="7" id="KW-0012">Acyltransferase</keyword>
<keyword evidence="10" id="KW-1185">Reference proteome</keyword>
<evidence type="ECO:0000256" key="3">
    <source>
        <dbReference type="ARBA" id="ARBA00022475"/>
    </source>
</evidence>
<feature type="transmembrane region" description="Helical" evidence="8">
    <location>
        <begin position="444"/>
        <end position="464"/>
    </location>
</feature>
<evidence type="ECO:0000256" key="4">
    <source>
        <dbReference type="ARBA" id="ARBA00022692"/>
    </source>
</evidence>
<comment type="caution">
    <text evidence="9">The sequence shown here is derived from an EMBL/GenBank/DDBJ whole genome shotgun (WGS) entry which is preliminary data.</text>
</comment>
<name>A0ABW5WNG5_9FLAO</name>
<comment type="subcellular location">
    <subcellularLocation>
        <location evidence="1">Cell membrane</location>
        <topology evidence="1">Multi-pass membrane protein</topology>
    </subcellularLocation>
</comment>
<feature type="transmembrane region" description="Helical" evidence="8">
    <location>
        <begin position="110"/>
        <end position="129"/>
    </location>
</feature>
<evidence type="ECO:0000256" key="1">
    <source>
        <dbReference type="ARBA" id="ARBA00004651"/>
    </source>
</evidence>
<keyword evidence="4 8" id="KW-0812">Transmembrane</keyword>
<keyword evidence="6 7" id="KW-0472">Membrane</keyword>
<evidence type="ECO:0000256" key="2">
    <source>
        <dbReference type="ARBA" id="ARBA00010323"/>
    </source>
</evidence>
<feature type="transmembrane region" description="Helical" evidence="8">
    <location>
        <begin position="48"/>
        <end position="65"/>
    </location>
</feature>